<keyword evidence="3" id="KW-1185">Reference proteome</keyword>
<dbReference type="SMART" id="SM00530">
    <property type="entry name" value="HTH_XRE"/>
    <property type="match status" value="1"/>
</dbReference>
<dbReference type="RefSeq" id="WP_022997958.1">
    <property type="nucleotide sequence ID" value="NZ_CP045617.1"/>
</dbReference>
<evidence type="ECO:0000259" key="1">
    <source>
        <dbReference type="PROSITE" id="PS50943"/>
    </source>
</evidence>
<dbReference type="SUPFAM" id="SSF47413">
    <property type="entry name" value="lambda repressor-like DNA-binding domains"/>
    <property type="match status" value="1"/>
</dbReference>
<dbReference type="CDD" id="cd00093">
    <property type="entry name" value="HTH_XRE"/>
    <property type="match status" value="1"/>
</dbReference>
<reference evidence="3" key="1">
    <citation type="submission" date="2015-07" db="EMBL/GenBank/DDBJ databases">
        <authorList>
            <person name="Rodrigo-Torres Lidia"/>
            <person name="Arahal R.David."/>
        </authorList>
    </citation>
    <scope>NUCLEOTIDE SEQUENCE [LARGE SCALE GENOMIC DNA]</scope>
    <source>
        <strain evidence="3">CECT 4801</strain>
    </source>
</reference>
<dbReference type="Gene3D" id="1.10.260.40">
    <property type="entry name" value="lambda repressor-like DNA-binding domains"/>
    <property type="match status" value="1"/>
</dbReference>
<dbReference type="Pfam" id="PF01381">
    <property type="entry name" value="HTH_3"/>
    <property type="match status" value="1"/>
</dbReference>
<dbReference type="PROSITE" id="PS50943">
    <property type="entry name" value="HTH_CROC1"/>
    <property type="match status" value="1"/>
</dbReference>
<dbReference type="InterPro" id="IPR010982">
    <property type="entry name" value="Lambda_DNA-bd_dom_sf"/>
</dbReference>
<sequence>MADSKSKDTMPGMTPQQFRHWRRALGLKQKDAADRLGLKKRMIQYYEKGNRDGRPVEIPKSIRLACYALSEGIGDFDGQTTIPLPAEIAKPE</sequence>
<accession>A0A0M6Y1H6</accession>
<evidence type="ECO:0000313" key="2">
    <source>
        <dbReference type="EMBL" id="CTQ43538.1"/>
    </source>
</evidence>
<proteinExistence type="predicted"/>
<name>A0A0M6Y1H6_9HYPH</name>
<dbReference type="AlphaFoldDB" id="A0A0M6Y1H6"/>
<evidence type="ECO:0000313" key="3">
    <source>
        <dbReference type="Proteomes" id="UP000048926"/>
    </source>
</evidence>
<protein>
    <submittedName>
        <fullName evidence="2">Helix-turn-helix domain protein</fullName>
    </submittedName>
</protein>
<dbReference type="InterPro" id="IPR001387">
    <property type="entry name" value="Cro/C1-type_HTH"/>
</dbReference>
<dbReference type="GO" id="GO:0003677">
    <property type="term" value="F:DNA binding"/>
    <property type="evidence" value="ECO:0007669"/>
    <property type="project" value="InterPro"/>
</dbReference>
<dbReference type="EMBL" id="CXST01000001">
    <property type="protein sequence ID" value="CTQ43538.1"/>
    <property type="molecule type" value="Genomic_DNA"/>
</dbReference>
<gene>
    <name evidence="2" type="ORF">LAL4801_01978</name>
</gene>
<dbReference type="OrthoDB" id="8234829at2"/>
<feature type="domain" description="HTH cro/C1-type" evidence="1">
    <location>
        <begin position="18"/>
        <end position="51"/>
    </location>
</feature>
<organism evidence="2 3">
    <name type="scientific">Roseibium aggregatum</name>
    <dbReference type="NCBI Taxonomy" id="187304"/>
    <lineage>
        <taxon>Bacteria</taxon>
        <taxon>Pseudomonadati</taxon>
        <taxon>Pseudomonadota</taxon>
        <taxon>Alphaproteobacteria</taxon>
        <taxon>Hyphomicrobiales</taxon>
        <taxon>Stappiaceae</taxon>
        <taxon>Roseibium</taxon>
    </lineage>
</organism>
<dbReference type="Proteomes" id="UP000048926">
    <property type="component" value="Unassembled WGS sequence"/>
</dbReference>